<feature type="compositionally biased region" description="Polar residues" evidence="1">
    <location>
        <begin position="87"/>
        <end position="96"/>
    </location>
</feature>
<evidence type="ECO:0000313" key="2">
    <source>
        <dbReference type="EMBL" id="SPO26247.1"/>
    </source>
</evidence>
<dbReference type="Proteomes" id="UP000324022">
    <property type="component" value="Unassembled WGS sequence"/>
</dbReference>
<protein>
    <submittedName>
        <fullName evidence="2">Related to BET5 - component of the TRAPP complex</fullName>
    </submittedName>
</protein>
<dbReference type="Gene3D" id="3.30.450.70">
    <property type="match status" value="1"/>
</dbReference>
<name>A0A5C3E9B7_9BASI</name>
<sequence>MARVYSFWIFDRHCNAIYHQTGRTSMQPLPPPAEVRATTSASSVPVSSEAPLPPQRPGEPSLPNVTRAAPSTWAATQQQQQQQQQQSKNASTTRNGMEQRGATIAMTDASASELLPFDEEAKLVYGVVFSLRNMLHNIDIHPCTPSNTDHVHFVILTDPVPPPSSIPSRSSEGYSIGNASAALRPWVDNVVKNPLLRALEREERVVDPSQDAEDAGQQDQIKLVREASWTDPRV</sequence>
<dbReference type="EMBL" id="OOIN01000013">
    <property type="protein sequence ID" value="SPO26247.1"/>
    <property type="molecule type" value="Genomic_DNA"/>
</dbReference>
<dbReference type="AlphaFoldDB" id="A0A5C3E9B7"/>
<evidence type="ECO:0000256" key="1">
    <source>
        <dbReference type="SAM" id="MobiDB-lite"/>
    </source>
</evidence>
<organism evidence="2 3">
    <name type="scientific">Ustilago trichophora</name>
    <dbReference type="NCBI Taxonomy" id="86804"/>
    <lineage>
        <taxon>Eukaryota</taxon>
        <taxon>Fungi</taxon>
        <taxon>Dikarya</taxon>
        <taxon>Basidiomycota</taxon>
        <taxon>Ustilaginomycotina</taxon>
        <taxon>Ustilaginomycetes</taxon>
        <taxon>Ustilaginales</taxon>
        <taxon>Ustilaginaceae</taxon>
        <taxon>Ustilago</taxon>
    </lineage>
</organism>
<keyword evidence="3" id="KW-1185">Reference proteome</keyword>
<reference evidence="2 3" key="1">
    <citation type="submission" date="2018-03" db="EMBL/GenBank/DDBJ databases">
        <authorList>
            <person name="Guldener U."/>
        </authorList>
    </citation>
    <scope>NUCLEOTIDE SEQUENCE [LARGE SCALE GENOMIC DNA]</scope>
    <source>
        <strain evidence="2 3">NBRC100155</strain>
    </source>
</reference>
<gene>
    <name evidence="2" type="ORF">UTRI_02523</name>
</gene>
<proteinExistence type="predicted"/>
<feature type="region of interest" description="Disordered" evidence="1">
    <location>
        <begin position="24"/>
        <end position="96"/>
    </location>
</feature>
<feature type="region of interest" description="Disordered" evidence="1">
    <location>
        <begin position="203"/>
        <end position="234"/>
    </location>
</feature>
<accession>A0A5C3E9B7</accession>
<evidence type="ECO:0000313" key="3">
    <source>
        <dbReference type="Proteomes" id="UP000324022"/>
    </source>
</evidence>
<feature type="compositionally biased region" description="Low complexity" evidence="1">
    <location>
        <begin position="77"/>
        <end position="86"/>
    </location>
</feature>
<feature type="compositionally biased region" description="Low complexity" evidence="1">
    <location>
        <begin position="40"/>
        <end position="50"/>
    </location>
</feature>
<dbReference type="OrthoDB" id="3364529at2759"/>